<dbReference type="EMBL" id="JAECVU010000001">
    <property type="protein sequence ID" value="MBH8587732.1"/>
    <property type="molecule type" value="Genomic_DNA"/>
</dbReference>
<comment type="caution">
    <text evidence="1">The sequence shown here is derived from an EMBL/GenBank/DDBJ whole genome shotgun (WGS) entry which is preliminary data.</text>
</comment>
<gene>
    <name evidence="1" type="ORF">I8U22_02715</name>
</gene>
<proteinExistence type="predicted"/>
<sequence length="103" mass="12236">MLEFNERKLIRVLQREGWHDHEIEAMISLLDKVTDRLQKPFDEWLDHQAVSDEPLVEGLSIQTIMKLRKCHFLDALTIMDTYLDHPDLAKQYKNLFQSAEVNE</sequence>
<dbReference type="Proteomes" id="UP000641910">
    <property type="component" value="Unassembled WGS sequence"/>
</dbReference>
<name>A0ABS0QET2_THEVU</name>
<keyword evidence="2" id="KW-1185">Reference proteome</keyword>
<organism evidence="1 2">
    <name type="scientific">Thermoactinomyces vulgaris</name>
    <dbReference type="NCBI Taxonomy" id="2026"/>
    <lineage>
        <taxon>Bacteria</taxon>
        <taxon>Bacillati</taxon>
        <taxon>Bacillota</taxon>
        <taxon>Bacilli</taxon>
        <taxon>Bacillales</taxon>
        <taxon>Thermoactinomycetaceae</taxon>
        <taxon>Thermoactinomyces</taxon>
    </lineage>
</organism>
<reference evidence="1 2" key="1">
    <citation type="submission" date="2020-12" db="EMBL/GenBank/DDBJ databases">
        <title>WGS of Thermoactinomyces spp.</title>
        <authorList>
            <person name="Cheng K."/>
        </authorList>
    </citation>
    <scope>NUCLEOTIDE SEQUENCE [LARGE SCALE GENOMIC DNA]</scope>
    <source>
        <strain evidence="2">CICC 10650\ACCC 41061</strain>
    </source>
</reference>
<dbReference type="RefSeq" id="WP_037993727.1">
    <property type="nucleotide sequence ID" value="NZ_CP039710.1"/>
</dbReference>
<evidence type="ECO:0000313" key="2">
    <source>
        <dbReference type="Proteomes" id="UP000641910"/>
    </source>
</evidence>
<evidence type="ECO:0000313" key="1">
    <source>
        <dbReference type="EMBL" id="MBH8587732.1"/>
    </source>
</evidence>
<accession>A0ABS0QET2</accession>
<protein>
    <submittedName>
        <fullName evidence="1">Uncharacterized protein</fullName>
    </submittedName>
</protein>